<comment type="caution">
    <text evidence="1">The sequence shown here is derived from an EMBL/GenBank/DDBJ whole genome shotgun (WGS) entry which is preliminary data.</text>
</comment>
<proteinExistence type="predicted"/>
<gene>
    <name evidence="1" type="ORF">F444_01686</name>
</gene>
<reference evidence="1 2" key="1">
    <citation type="submission" date="2013-11" db="EMBL/GenBank/DDBJ databases">
        <title>The Genome Sequence of Phytophthora parasitica P1976.</title>
        <authorList>
            <consortium name="The Broad Institute Genomics Platform"/>
            <person name="Russ C."/>
            <person name="Tyler B."/>
            <person name="Panabieres F."/>
            <person name="Shan W."/>
            <person name="Tripathy S."/>
            <person name="Grunwald N."/>
            <person name="Machado M."/>
            <person name="Johnson C.S."/>
            <person name="Walker B."/>
            <person name="Young S."/>
            <person name="Zeng Q."/>
            <person name="Gargeya S."/>
            <person name="Fitzgerald M."/>
            <person name="Haas B."/>
            <person name="Abouelleil A."/>
            <person name="Allen A.W."/>
            <person name="Alvarado L."/>
            <person name="Arachchi H.M."/>
            <person name="Berlin A.M."/>
            <person name="Chapman S.B."/>
            <person name="Gainer-Dewar J."/>
            <person name="Goldberg J."/>
            <person name="Griggs A."/>
            <person name="Gujja S."/>
            <person name="Hansen M."/>
            <person name="Howarth C."/>
            <person name="Imamovic A."/>
            <person name="Ireland A."/>
            <person name="Larimer J."/>
            <person name="McCowan C."/>
            <person name="Murphy C."/>
            <person name="Pearson M."/>
            <person name="Poon T.W."/>
            <person name="Priest M."/>
            <person name="Roberts A."/>
            <person name="Saif S."/>
            <person name="Shea T."/>
            <person name="Sisk P."/>
            <person name="Sykes S."/>
            <person name="Wortman J."/>
            <person name="Nusbaum C."/>
            <person name="Birren B."/>
        </authorList>
    </citation>
    <scope>NUCLEOTIDE SEQUENCE [LARGE SCALE GENOMIC DNA]</scope>
    <source>
        <strain evidence="1 2">P1976</strain>
    </source>
</reference>
<accession>A0A081AZV1</accession>
<evidence type="ECO:0000313" key="1">
    <source>
        <dbReference type="EMBL" id="ETO84412.1"/>
    </source>
</evidence>
<protein>
    <submittedName>
        <fullName evidence="1">Uncharacterized protein</fullName>
    </submittedName>
</protein>
<dbReference type="Proteomes" id="UP000028582">
    <property type="component" value="Unassembled WGS sequence"/>
</dbReference>
<dbReference type="AlphaFoldDB" id="A0A081AZV1"/>
<sequence length="119" mass="13551">MSFNSFFFSEAAECIAELIPVENADLDFNNMIATGEDDDESTASVAMSPKASTAYNKLNRFNEDPEFRQLRLSKCSTHHTLNHDEENMPHSRKGFKTRYFCTICNVPLCKASRWEDGKS</sequence>
<evidence type="ECO:0000313" key="2">
    <source>
        <dbReference type="Proteomes" id="UP000028582"/>
    </source>
</evidence>
<name>A0A081AZV1_PHYNI</name>
<dbReference type="EMBL" id="ANJA01000312">
    <property type="protein sequence ID" value="ETO84412.1"/>
    <property type="molecule type" value="Genomic_DNA"/>
</dbReference>
<organism evidence="1 2">
    <name type="scientific">Phytophthora nicotianae P1976</name>
    <dbReference type="NCBI Taxonomy" id="1317066"/>
    <lineage>
        <taxon>Eukaryota</taxon>
        <taxon>Sar</taxon>
        <taxon>Stramenopiles</taxon>
        <taxon>Oomycota</taxon>
        <taxon>Peronosporomycetes</taxon>
        <taxon>Peronosporales</taxon>
        <taxon>Peronosporaceae</taxon>
        <taxon>Phytophthora</taxon>
    </lineage>
</organism>